<protein>
    <recommendedName>
        <fullName evidence="7">Rieske domain-containing protein</fullName>
    </recommendedName>
</protein>
<reference evidence="8 9" key="1">
    <citation type="journal article" date="2018" name="Cell">
        <title>The Chara Genome: Secondary Complexity and Implications for Plant Terrestrialization.</title>
        <authorList>
            <person name="Nishiyama T."/>
            <person name="Sakayama H."/>
            <person name="Vries J.D."/>
            <person name="Buschmann H."/>
            <person name="Saint-Marcoux D."/>
            <person name="Ullrich K.K."/>
            <person name="Haas F.B."/>
            <person name="Vanderstraeten L."/>
            <person name="Becker D."/>
            <person name="Lang D."/>
            <person name="Vosolsobe S."/>
            <person name="Rombauts S."/>
            <person name="Wilhelmsson P.K.I."/>
            <person name="Janitza P."/>
            <person name="Kern R."/>
            <person name="Heyl A."/>
            <person name="Rumpler F."/>
            <person name="Villalobos L.I.A.C."/>
            <person name="Clay J.M."/>
            <person name="Skokan R."/>
            <person name="Toyoda A."/>
            <person name="Suzuki Y."/>
            <person name="Kagoshima H."/>
            <person name="Schijlen E."/>
            <person name="Tajeshwar N."/>
            <person name="Catarino B."/>
            <person name="Hetherington A.J."/>
            <person name="Saltykova A."/>
            <person name="Bonnot C."/>
            <person name="Breuninger H."/>
            <person name="Symeonidi A."/>
            <person name="Radhakrishnan G.V."/>
            <person name="Van Nieuwerburgh F."/>
            <person name="Deforce D."/>
            <person name="Chang C."/>
            <person name="Karol K.G."/>
            <person name="Hedrich R."/>
            <person name="Ulvskov P."/>
            <person name="Glockner G."/>
            <person name="Delwiche C.F."/>
            <person name="Petrasek J."/>
            <person name="Van de Peer Y."/>
            <person name="Friml J."/>
            <person name="Beilby M."/>
            <person name="Dolan L."/>
            <person name="Kohara Y."/>
            <person name="Sugano S."/>
            <person name="Fujiyama A."/>
            <person name="Delaux P.-M."/>
            <person name="Quint M."/>
            <person name="TheiBen G."/>
            <person name="Hagemann M."/>
            <person name="Harholt J."/>
            <person name="Dunand C."/>
            <person name="Zachgo S."/>
            <person name="Langdale J."/>
            <person name="Maumus F."/>
            <person name="Straeten D.V.D."/>
            <person name="Gould S.B."/>
            <person name="Rensing S.A."/>
        </authorList>
    </citation>
    <scope>NUCLEOTIDE SEQUENCE [LARGE SCALE GENOMIC DNA]</scope>
    <source>
        <strain evidence="8 9">S276</strain>
    </source>
</reference>
<feature type="region of interest" description="Disordered" evidence="6">
    <location>
        <begin position="265"/>
        <end position="285"/>
    </location>
</feature>
<organism evidence="8 9">
    <name type="scientific">Chara braunii</name>
    <name type="common">Braun's stonewort</name>
    <dbReference type="NCBI Taxonomy" id="69332"/>
    <lineage>
        <taxon>Eukaryota</taxon>
        <taxon>Viridiplantae</taxon>
        <taxon>Streptophyta</taxon>
        <taxon>Charophyceae</taxon>
        <taxon>Charales</taxon>
        <taxon>Characeae</taxon>
        <taxon>Chara</taxon>
    </lineage>
</organism>
<keyword evidence="4" id="KW-0408">Iron</keyword>
<evidence type="ECO:0000313" key="9">
    <source>
        <dbReference type="Proteomes" id="UP000265515"/>
    </source>
</evidence>
<dbReference type="InterPro" id="IPR036922">
    <property type="entry name" value="Rieske_2Fe-2S_sf"/>
</dbReference>
<keyword evidence="2" id="KW-0479">Metal-binding</keyword>
<evidence type="ECO:0000256" key="5">
    <source>
        <dbReference type="ARBA" id="ARBA00023014"/>
    </source>
</evidence>
<dbReference type="Gene3D" id="2.102.10.10">
    <property type="entry name" value="Rieske [2Fe-2S] iron-sulphur domain"/>
    <property type="match status" value="1"/>
</dbReference>
<dbReference type="EMBL" id="BFEA01000213">
    <property type="protein sequence ID" value="GBG74906.1"/>
    <property type="molecule type" value="Genomic_DNA"/>
</dbReference>
<accession>A0A388KXW9</accession>
<dbReference type="OrthoDB" id="426882at2759"/>
<dbReference type="SUPFAM" id="SSF50022">
    <property type="entry name" value="ISP domain"/>
    <property type="match status" value="1"/>
</dbReference>
<dbReference type="GO" id="GO:0005737">
    <property type="term" value="C:cytoplasm"/>
    <property type="evidence" value="ECO:0007669"/>
    <property type="project" value="TreeGrafter"/>
</dbReference>
<keyword evidence="5" id="KW-0411">Iron-sulfur</keyword>
<proteinExistence type="predicted"/>
<evidence type="ECO:0000259" key="7">
    <source>
        <dbReference type="PROSITE" id="PS51296"/>
    </source>
</evidence>
<keyword evidence="9" id="KW-1185">Reference proteome</keyword>
<evidence type="ECO:0000256" key="6">
    <source>
        <dbReference type="SAM" id="MobiDB-lite"/>
    </source>
</evidence>
<comment type="caution">
    <text evidence="8">The sequence shown here is derived from an EMBL/GenBank/DDBJ whole genome shotgun (WGS) entry which is preliminary data.</text>
</comment>
<evidence type="ECO:0000256" key="3">
    <source>
        <dbReference type="ARBA" id="ARBA00022946"/>
    </source>
</evidence>
<feature type="domain" description="Rieske" evidence="7">
    <location>
        <begin position="204"/>
        <end position="263"/>
    </location>
</feature>
<dbReference type="PANTHER" id="PTHR21266">
    <property type="entry name" value="IRON-SULFUR DOMAIN CONTAINING PROTEIN"/>
    <property type="match status" value="1"/>
</dbReference>
<evidence type="ECO:0000256" key="1">
    <source>
        <dbReference type="ARBA" id="ARBA00022714"/>
    </source>
</evidence>
<dbReference type="STRING" id="69332.A0A388KXW9"/>
<evidence type="ECO:0000256" key="2">
    <source>
        <dbReference type="ARBA" id="ARBA00022723"/>
    </source>
</evidence>
<dbReference type="PROSITE" id="PS51296">
    <property type="entry name" value="RIESKE"/>
    <property type="match status" value="1"/>
</dbReference>
<dbReference type="Pfam" id="PF00355">
    <property type="entry name" value="Rieske"/>
    <property type="match status" value="1"/>
</dbReference>
<name>A0A388KXW9_CHABU</name>
<dbReference type="GO" id="GO:0046872">
    <property type="term" value="F:metal ion binding"/>
    <property type="evidence" value="ECO:0007669"/>
    <property type="project" value="UniProtKB-KW"/>
</dbReference>
<dbReference type="AlphaFoldDB" id="A0A388KXW9"/>
<dbReference type="Gramene" id="GBG74906">
    <property type="protein sequence ID" value="GBG74906"/>
    <property type="gene ID" value="CBR_g19419"/>
</dbReference>
<gene>
    <name evidence="8" type="ORF">CBR_g19419</name>
</gene>
<dbReference type="InterPro" id="IPR017941">
    <property type="entry name" value="Rieske_2Fe-2S"/>
</dbReference>
<dbReference type="PANTHER" id="PTHR21266:SF29">
    <property type="entry name" value="PROTEIN TIC 55, CHLOROPLASTIC"/>
    <property type="match status" value="1"/>
</dbReference>
<dbReference type="InterPro" id="IPR050584">
    <property type="entry name" value="Cholesterol_7-desaturase"/>
</dbReference>
<keyword evidence="3" id="KW-0809">Transit peptide</keyword>
<sequence length="285" mass="31837">MVARSALCTSTLSTWKLHGDASDRGSFVPQKRSTTRVQLISVGRSPIFCLGTSLLRNKVWHLVANETQLFREPKSITNVTVGGRRCLRQLTSTQWPIVAGERWLSRGRRCETGGARWEGAHQRNLRQPDHTSLHSSQKRTAVGVVEINASMSFIAHAATEDMGFTAQAGEQEGGEEVGSYQLDERQRHADDSQKQVPYDWQAEWYPVWYSQEFPDGKPVPITIFDKPLVLYRDSAGIARCVEDKCPHRLAKLSEGQIAHKRNIAGSNNSAKHQATHPKPLNCTAP</sequence>
<evidence type="ECO:0000313" key="8">
    <source>
        <dbReference type="EMBL" id="GBG74906.1"/>
    </source>
</evidence>
<keyword evidence="1" id="KW-0001">2Fe-2S</keyword>
<dbReference type="GO" id="GO:0016491">
    <property type="term" value="F:oxidoreductase activity"/>
    <property type="evidence" value="ECO:0007669"/>
    <property type="project" value="TreeGrafter"/>
</dbReference>
<dbReference type="GO" id="GO:0051537">
    <property type="term" value="F:2 iron, 2 sulfur cluster binding"/>
    <property type="evidence" value="ECO:0007669"/>
    <property type="project" value="UniProtKB-KW"/>
</dbReference>
<dbReference type="Proteomes" id="UP000265515">
    <property type="component" value="Unassembled WGS sequence"/>
</dbReference>
<evidence type="ECO:0000256" key="4">
    <source>
        <dbReference type="ARBA" id="ARBA00023004"/>
    </source>
</evidence>